<dbReference type="Pfam" id="PF06378">
    <property type="entry name" value="SSAP_Sak"/>
    <property type="match status" value="1"/>
</dbReference>
<evidence type="ECO:0000313" key="4">
    <source>
        <dbReference type="Proteomes" id="UP000007033"/>
    </source>
</evidence>
<dbReference type="AlphaFoldDB" id="E4SIT5"/>
<gene>
    <name evidence="3" type="ordered locus">LA2_05625</name>
</gene>
<dbReference type="HOGENOM" id="CLU_086324_0_0_9"/>
<reference evidence="3 4" key="1">
    <citation type="journal article" date="2011" name="J. Bacteriol.">
        <title>Genome sequence of Lactobacillus amylovorus GRL1112.</title>
        <authorList>
            <person name="Kant R."/>
            <person name="Paulin L."/>
            <person name="Alatalo E."/>
            <person name="de Vos W.M."/>
            <person name="Palva A."/>
        </authorList>
    </citation>
    <scope>NUCLEOTIDE SEQUENCE [LARGE SCALE GENOMIC DNA]</scope>
    <source>
        <strain evidence="3 4">GRL 1112</strain>
    </source>
</reference>
<proteinExistence type="predicted"/>
<evidence type="ECO:0000256" key="1">
    <source>
        <dbReference type="SAM" id="MobiDB-lite"/>
    </source>
</evidence>
<dbReference type="EMBL" id="CP002338">
    <property type="protein sequence ID" value="ADQ59084.1"/>
    <property type="molecule type" value="Genomic_DNA"/>
</dbReference>
<organism evidence="3 4">
    <name type="scientific">Lactobacillus amylovorus (strain GRL 1112)</name>
    <dbReference type="NCBI Taxonomy" id="695560"/>
    <lineage>
        <taxon>Bacteria</taxon>
        <taxon>Bacillati</taxon>
        <taxon>Bacillota</taxon>
        <taxon>Bacilli</taxon>
        <taxon>Lactobacillales</taxon>
        <taxon>Lactobacillaceae</taxon>
        <taxon>Lactobacillus</taxon>
    </lineage>
</organism>
<dbReference type="InterPro" id="IPR009425">
    <property type="entry name" value="DSRM_SSAP"/>
</dbReference>
<evidence type="ECO:0000313" key="3">
    <source>
        <dbReference type="EMBL" id="ADQ59084.1"/>
    </source>
</evidence>
<evidence type="ECO:0000259" key="2">
    <source>
        <dbReference type="Pfam" id="PF06378"/>
    </source>
</evidence>
<dbReference type="RefSeq" id="WP_013437879.1">
    <property type="nucleotide sequence ID" value="NC_014724.1"/>
</dbReference>
<feature type="domain" description="SSAP RNA binding" evidence="2">
    <location>
        <begin position="12"/>
        <end position="183"/>
    </location>
</feature>
<dbReference type="KEGG" id="lam:LA2_05625"/>
<dbReference type="Proteomes" id="UP000007033">
    <property type="component" value="Chromosome"/>
</dbReference>
<feature type="compositionally biased region" description="Basic and acidic residues" evidence="1">
    <location>
        <begin position="165"/>
        <end position="174"/>
    </location>
</feature>
<sequence>MTEKTEDKKQSVYERLSKINVKPYLKEIKKTYKDKQTGQMKSFKLDYLSWAQAWGLVKAIYPDADYKIREYPNWVRTSDGTFQQAGTLDYRITSVGCEVEVTAIIEGVNYTQKLYPMNAKNEPIPNPSIKDINKAQMRCLVKALALAGLGLEVYAGEDLPSNEDETAKKPEKKVTPINRNTGAKPNFKVLTYEQLKNYTVSYQEEKDKDPMKLKVSAIYRLAIQGNMSARKWFEEMKTKLDTQDGQAVAQFRKSRVAAEIRKDVEKEQAVRKIAEQQKQEA</sequence>
<accession>E4SIT5</accession>
<feature type="region of interest" description="Disordered" evidence="1">
    <location>
        <begin position="160"/>
        <end position="180"/>
    </location>
</feature>
<name>E4SIT5_LACAR</name>
<dbReference type="PATRIC" id="fig|695560.3.peg.1117"/>
<protein>
    <submittedName>
        <fullName evidence="3">Phage protein</fullName>
    </submittedName>
</protein>